<dbReference type="GO" id="GO:0030334">
    <property type="term" value="P:regulation of cell migration"/>
    <property type="evidence" value="ECO:0007669"/>
    <property type="project" value="TreeGrafter"/>
</dbReference>
<dbReference type="GO" id="GO:0005737">
    <property type="term" value="C:cytoplasm"/>
    <property type="evidence" value="ECO:0007669"/>
    <property type="project" value="TreeGrafter"/>
</dbReference>
<proteinExistence type="inferred from homology"/>
<dbReference type="Gene3D" id="1.20.5.520">
    <property type="entry name" value="Single helix bin"/>
    <property type="match status" value="1"/>
</dbReference>
<sequence length="77" mass="8807">MGDNNPVNQEVEQFNKQKLKKTNTEEKNRLPTKEGRSEFMGPSPAARHPGPEETPDYHRLAGLANLLLFDTKIRHTH</sequence>
<keyword evidence="4" id="KW-0009">Actin-binding</keyword>
<protein>
    <recommendedName>
        <fullName evidence="10">Thymosin beta 1</fullName>
    </recommendedName>
</protein>
<keyword evidence="5" id="KW-0206">Cytoskeleton</keyword>
<accession>A0A3B5R9C7</accession>
<reference evidence="9" key="2">
    <citation type="journal article" date="2013" name="Nat. Genet.">
        <title>The genome of the platyfish, Xiphophorus maculatus, provides insights into evolutionary adaptation and several complex traits.</title>
        <authorList>
            <person name="Schartl M."/>
            <person name="Walter R.B."/>
            <person name="Shen Y."/>
            <person name="Garcia T."/>
            <person name="Catchen J."/>
            <person name="Amores A."/>
            <person name="Braasch I."/>
            <person name="Chalopin D."/>
            <person name="Volff J.N."/>
            <person name="Lesch K.P."/>
            <person name="Bisazza A."/>
            <person name="Minx P."/>
            <person name="Hillier L."/>
            <person name="Wilson R.K."/>
            <person name="Fuerstenberg S."/>
            <person name="Boore J."/>
            <person name="Searle S."/>
            <person name="Postlethwait J.H."/>
            <person name="Warren W.C."/>
        </authorList>
    </citation>
    <scope>NUCLEOTIDE SEQUENCE [LARGE SCALE GENOMIC DNA]</scope>
    <source>
        <strain evidence="9">JP 163 A</strain>
    </source>
</reference>
<evidence type="ECO:0000256" key="5">
    <source>
        <dbReference type="ARBA" id="ARBA00023212"/>
    </source>
</evidence>
<dbReference type="PANTHER" id="PTHR12021">
    <property type="entry name" value="THYMOSIN BETA"/>
    <property type="match status" value="1"/>
</dbReference>
<dbReference type="Pfam" id="PF01290">
    <property type="entry name" value="Thymosin"/>
    <property type="match status" value="1"/>
</dbReference>
<evidence type="ECO:0000313" key="9">
    <source>
        <dbReference type="Proteomes" id="UP000002852"/>
    </source>
</evidence>
<dbReference type="InterPro" id="IPR001152">
    <property type="entry name" value="Beta-thymosin"/>
</dbReference>
<comment type="subcellular location">
    <subcellularLocation>
        <location evidence="1">Cytoplasm</location>
        <location evidence="1">Cytoskeleton</location>
    </subcellularLocation>
</comment>
<keyword evidence="3" id="KW-0963">Cytoplasm</keyword>
<feature type="compositionally biased region" description="Polar residues" evidence="7">
    <location>
        <begin position="1"/>
        <end position="16"/>
    </location>
</feature>
<dbReference type="PANTHER" id="PTHR12021:SF3">
    <property type="entry name" value="THYMOSIN BETA-4-LIKE"/>
    <property type="match status" value="1"/>
</dbReference>
<organism evidence="8 9">
    <name type="scientific">Xiphophorus maculatus</name>
    <name type="common">Southern platyfish</name>
    <name type="synonym">Platypoecilus maculatus</name>
    <dbReference type="NCBI Taxonomy" id="8083"/>
    <lineage>
        <taxon>Eukaryota</taxon>
        <taxon>Metazoa</taxon>
        <taxon>Chordata</taxon>
        <taxon>Craniata</taxon>
        <taxon>Vertebrata</taxon>
        <taxon>Euteleostomi</taxon>
        <taxon>Actinopterygii</taxon>
        <taxon>Neopterygii</taxon>
        <taxon>Teleostei</taxon>
        <taxon>Neoteleostei</taxon>
        <taxon>Acanthomorphata</taxon>
        <taxon>Ovalentaria</taxon>
        <taxon>Atherinomorphae</taxon>
        <taxon>Cyprinodontiformes</taxon>
        <taxon>Poeciliidae</taxon>
        <taxon>Poeciliinae</taxon>
        <taxon>Xiphophorus</taxon>
    </lineage>
</organism>
<dbReference type="Ensembl" id="ENSXMAT00000022774.1">
    <property type="protein sequence ID" value="ENSXMAP00000039714.1"/>
    <property type="gene ID" value="ENSXMAG00000025511.1"/>
</dbReference>
<name>A0A3B5R9C7_XIPMA</name>
<evidence type="ECO:0000256" key="3">
    <source>
        <dbReference type="ARBA" id="ARBA00022490"/>
    </source>
</evidence>
<reference evidence="9" key="1">
    <citation type="submission" date="2012-01" db="EMBL/GenBank/DDBJ databases">
        <authorList>
            <person name="Walter R."/>
            <person name="Schartl M."/>
            <person name="Warren W."/>
        </authorList>
    </citation>
    <scope>NUCLEOTIDE SEQUENCE [LARGE SCALE GENOMIC DNA]</scope>
    <source>
        <strain evidence="9">JP 163 A</strain>
    </source>
</reference>
<dbReference type="GO" id="GO:0003785">
    <property type="term" value="F:actin monomer binding"/>
    <property type="evidence" value="ECO:0007669"/>
    <property type="project" value="InterPro"/>
</dbReference>
<reference evidence="8" key="3">
    <citation type="submission" date="2025-08" db="UniProtKB">
        <authorList>
            <consortium name="Ensembl"/>
        </authorList>
    </citation>
    <scope>IDENTIFICATION</scope>
    <source>
        <strain evidence="8">JP 163 A</strain>
    </source>
</reference>
<dbReference type="InterPro" id="IPR038386">
    <property type="entry name" value="Beta-thymosin_sf"/>
</dbReference>
<evidence type="ECO:0000256" key="4">
    <source>
        <dbReference type="ARBA" id="ARBA00023203"/>
    </source>
</evidence>
<feature type="region of interest" description="Disordered" evidence="7">
    <location>
        <begin position="1"/>
        <end position="56"/>
    </location>
</feature>
<evidence type="ECO:0000256" key="6">
    <source>
        <dbReference type="ARBA" id="ARBA00025497"/>
    </source>
</evidence>
<keyword evidence="9" id="KW-1185">Reference proteome</keyword>
<reference evidence="8" key="4">
    <citation type="submission" date="2025-09" db="UniProtKB">
        <authorList>
            <consortium name="Ensembl"/>
        </authorList>
    </citation>
    <scope>IDENTIFICATION</scope>
    <source>
        <strain evidence="8">JP 163 A</strain>
    </source>
</reference>
<dbReference type="AlphaFoldDB" id="A0A3B5R9C7"/>
<dbReference type="GO" id="GO:0005856">
    <property type="term" value="C:cytoskeleton"/>
    <property type="evidence" value="ECO:0007669"/>
    <property type="project" value="UniProtKB-SubCell"/>
</dbReference>
<evidence type="ECO:0008006" key="10">
    <source>
        <dbReference type="Google" id="ProtNLM"/>
    </source>
</evidence>
<dbReference type="Proteomes" id="UP000002852">
    <property type="component" value="Unassembled WGS sequence"/>
</dbReference>
<evidence type="ECO:0000256" key="2">
    <source>
        <dbReference type="ARBA" id="ARBA00009511"/>
    </source>
</evidence>
<evidence type="ECO:0000256" key="7">
    <source>
        <dbReference type="SAM" id="MobiDB-lite"/>
    </source>
</evidence>
<dbReference type="InParanoid" id="A0A3B5R9C7"/>
<comment type="similarity">
    <text evidence="2">Belongs to the thymosin beta family.</text>
</comment>
<comment type="function">
    <text evidence="6">Plays an important role in the organization of the cytoskeleton. Binds to and sequesters actin monomers (G actin) and therefore inhibits actin polymerization.</text>
</comment>
<feature type="compositionally biased region" description="Basic and acidic residues" evidence="7">
    <location>
        <begin position="22"/>
        <end position="37"/>
    </location>
</feature>
<dbReference type="GO" id="GO:0007015">
    <property type="term" value="P:actin filament organization"/>
    <property type="evidence" value="ECO:0007669"/>
    <property type="project" value="InterPro"/>
</dbReference>
<dbReference type="GeneTree" id="ENSGT00940000177373"/>
<evidence type="ECO:0000256" key="1">
    <source>
        <dbReference type="ARBA" id="ARBA00004245"/>
    </source>
</evidence>
<evidence type="ECO:0000313" key="8">
    <source>
        <dbReference type="Ensembl" id="ENSXMAP00000039714.1"/>
    </source>
</evidence>